<keyword evidence="3" id="KW-1185">Reference proteome</keyword>
<keyword evidence="1" id="KW-0472">Membrane</keyword>
<gene>
    <name evidence="2" type="ORF">APZ42_017214</name>
</gene>
<dbReference type="Proteomes" id="UP000076858">
    <property type="component" value="Unassembled WGS sequence"/>
</dbReference>
<feature type="transmembrane region" description="Helical" evidence="1">
    <location>
        <begin position="32"/>
        <end position="55"/>
    </location>
</feature>
<organism evidence="2 3">
    <name type="scientific">Daphnia magna</name>
    <dbReference type="NCBI Taxonomy" id="35525"/>
    <lineage>
        <taxon>Eukaryota</taxon>
        <taxon>Metazoa</taxon>
        <taxon>Ecdysozoa</taxon>
        <taxon>Arthropoda</taxon>
        <taxon>Crustacea</taxon>
        <taxon>Branchiopoda</taxon>
        <taxon>Diplostraca</taxon>
        <taxon>Cladocera</taxon>
        <taxon>Anomopoda</taxon>
        <taxon>Daphniidae</taxon>
        <taxon>Daphnia</taxon>
    </lineage>
</organism>
<accession>A0A164ZQ67</accession>
<reference evidence="2 3" key="1">
    <citation type="submission" date="2016-03" db="EMBL/GenBank/DDBJ databases">
        <title>EvidentialGene: Evidence-directed Construction of Genes on Genomes.</title>
        <authorList>
            <person name="Gilbert D.G."/>
            <person name="Choi J.-H."/>
            <person name="Mockaitis K."/>
            <person name="Colbourne J."/>
            <person name="Pfrender M."/>
        </authorList>
    </citation>
    <scope>NUCLEOTIDE SEQUENCE [LARGE SCALE GENOMIC DNA]</scope>
    <source>
        <strain evidence="2 3">Xinb3</strain>
        <tissue evidence="2">Complete organism</tissue>
    </source>
</reference>
<comment type="caution">
    <text evidence="2">The sequence shown here is derived from an EMBL/GenBank/DDBJ whole genome shotgun (WGS) entry which is preliminary data.</text>
</comment>
<keyword evidence="1" id="KW-0812">Transmembrane</keyword>
<evidence type="ECO:0000313" key="2">
    <source>
        <dbReference type="EMBL" id="KZS16606.1"/>
    </source>
</evidence>
<name>A0A164ZQ67_9CRUS</name>
<evidence type="ECO:0000256" key="1">
    <source>
        <dbReference type="SAM" id="Phobius"/>
    </source>
</evidence>
<sequence length="141" mass="15988">MKSDSLFYFGNVFLGIFAFSLQTAALAVSDAIYIPDLVCTGIWGGAFLVLFASLLKKRMLNSGSIKALAVYSILIGFTLIGLHAWSISSYSNFIDFCELFIFSNEIGLCEWPSRHRLVVDLQRWSYRHPQRVYSLKSFFYG</sequence>
<evidence type="ECO:0000313" key="3">
    <source>
        <dbReference type="Proteomes" id="UP000076858"/>
    </source>
</evidence>
<protein>
    <submittedName>
        <fullName evidence="2">Uncharacterized protein</fullName>
    </submittedName>
</protein>
<feature type="transmembrane region" description="Helical" evidence="1">
    <location>
        <begin position="67"/>
        <end position="87"/>
    </location>
</feature>
<feature type="transmembrane region" description="Helical" evidence="1">
    <location>
        <begin position="7"/>
        <end position="26"/>
    </location>
</feature>
<keyword evidence="1" id="KW-1133">Transmembrane helix</keyword>
<dbReference type="EMBL" id="LRGB01000687">
    <property type="protein sequence ID" value="KZS16606.1"/>
    <property type="molecule type" value="Genomic_DNA"/>
</dbReference>
<proteinExistence type="predicted"/>
<dbReference type="AlphaFoldDB" id="A0A164ZQ67"/>